<dbReference type="SUPFAM" id="SSF57959">
    <property type="entry name" value="Leucine zipper domain"/>
    <property type="match status" value="1"/>
</dbReference>
<protein>
    <recommendedName>
        <fullName evidence="8">BZIP domain-containing protein</fullName>
    </recommendedName>
</protein>
<evidence type="ECO:0000313" key="10">
    <source>
        <dbReference type="EMBL" id="OAE30479.1"/>
    </source>
</evidence>
<accession>A0A176WBM1</accession>
<keyword evidence="6" id="KW-0175">Coiled coil</keyword>
<feature type="compositionally biased region" description="Basic and acidic residues" evidence="7">
    <location>
        <begin position="361"/>
        <end position="371"/>
    </location>
</feature>
<dbReference type="Proteomes" id="UP000077202">
    <property type="component" value="Unassembled WGS sequence"/>
</dbReference>
<feature type="compositionally biased region" description="Basic and acidic residues" evidence="7">
    <location>
        <begin position="527"/>
        <end position="544"/>
    </location>
</feature>
<dbReference type="FunFam" id="1.20.5.170:FF:000009">
    <property type="entry name" value="probable transcription factor PosF21"/>
    <property type="match status" value="1"/>
</dbReference>
<feature type="compositionally biased region" description="Low complexity" evidence="7">
    <location>
        <begin position="194"/>
        <end position="206"/>
    </location>
</feature>
<gene>
    <name evidence="10" type="ORF">AXG93_942s1220</name>
    <name evidence="9" type="ORF">Mp_7g00210</name>
</gene>
<keyword evidence="5" id="KW-0539">Nucleus</keyword>
<dbReference type="PROSITE" id="PS50217">
    <property type="entry name" value="BZIP"/>
    <property type="match status" value="1"/>
</dbReference>
<evidence type="ECO:0000313" key="9">
    <source>
        <dbReference type="EMBL" id="BBN15716.1"/>
    </source>
</evidence>
<dbReference type="Gene3D" id="1.20.5.170">
    <property type="match status" value="1"/>
</dbReference>
<dbReference type="GO" id="GO:0003677">
    <property type="term" value="F:DNA binding"/>
    <property type="evidence" value="ECO:0007669"/>
    <property type="project" value="UniProtKB-KW"/>
</dbReference>
<evidence type="ECO:0000256" key="3">
    <source>
        <dbReference type="ARBA" id="ARBA00023125"/>
    </source>
</evidence>
<dbReference type="CDD" id="cd14703">
    <property type="entry name" value="bZIP_plant_RF2"/>
    <property type="match status" value="1"/>
</dbReference>
<dbReference type="PANTHER" id="PTHR13690:SF124">
    <property type="entry name" value="TRANSCRIPTION FACTOR RF2A"/>
    <property type="match status" value="1"/>
</dbReference>
<dbReference type="InterPro" id="IPR044759">
    <property type="entry name" value="bZIP_RF2"/>
</dbReference>
<evidence type="ECO:0000256" key="7">
    <source>
        <dbReference type="SAM" id="MobiDB-lite"/>
    </source>
</evidence>
<dbReference type="Proteomes" id="UP001162541">
    <property type="component" value="Chromosome 7"/>
</dbReference>
<keyword evidence="11" id="KW-1185">Reference proteome</keyword>
<evidence type="ECO:0000256" key="1">
    <source>
        <dbReference type="ARBA" id="ARBA00004123"/>
    </source>
</evidence>
<feature type="compositionally biased region" description="Polar residues" evidence="7">
    <location>
        <begin position="280"/>
        <end position="294"/>
    </location>
</feature>
<feature type="region of interest" description="Disordered" evidence="7">
    <location>
        <begin position="250"/>
        <end position="557"/>
    </location>
</feature>
<dbReference type="GO" id="GO:0005634">
    <property type="term" value="C:nucleus"/>
    <property type="evidence" value="ECO:0007669"/>
    <property type="project" value="UniProtKB-SubCell"/>
</dbReference>
<feature type="compositionally biased region" description="Polar residues" evidence="7">
    <location>
        <begin position="168"/>
        <end position="193"/>
    </location>
</feature>
<comment type="subcellular location">
    <subcellularLocation>
        <location evidence="1">Nucleus</location>
    </subcellularLocation>
</comment>
<dbReference type="GO" id="GO:0003700">
    <property type="term" value="F:DNA-binding transcription factor activity"/>
    <property type="evidence" value="ECO:0007669"/>
    <property type="project" value="InterPro"/>
</dbReference>
<feature type="compositionally biased region" description="Basic and acidic residues" evidence="7">
    <location>
        <begin position="318"/>
        <end position="344"/>
    </location>
</feature>
<reference evidence="12" key="3">
    <citation type="journal article" date="2020" name="Curr. Biol.">
        <title>Chromatin organization in early land plants reveals an ancestral association between H3K27me3, transposons, and constitutive heterochromatin.</title>
        <authorList>
            <person name="Montgomery S.A."/>
            <person name="Tanizawa Y."/>
            <person name="Galik B."/>
            <person name="Wang N."/>
            <person name="Ito T."/>
            <person name="Mochizuki T."/>
            <person name="Akimcheva S."/>
            <person name="Bowman J.L."/>
            <person name="Cognat V."/>
            <person name="Marechal-Drouard L."/>
            <person name="Ekker H."/>
            <person name="Hong S.F."/>
            <person name="Kohchi T."/>
            <person name="Lin S.S."/>
            <person name="Liu L.D."/>
            <person name="Nakamura Y."/>
            <person name="Valeeva L.R."/>
            <person name="Shakirov E.V."/>
            <person name="Shippen D.E."/>
            <person name="Wei W.L."/>
            <person name="Yagura M."/>
            <person name="Yamaoka S."/>
            <person name="Yamato K.T."/>
            <person name="Liu C."/>
            <person name="Berger F."/>
        </authorList>
    </citation>
    <scope>NUCLEOTIDE SEQUENCE [LARGE SCALE GENOMIC DNA]</scope>
    <source>
        <strain evidence="12">Tak-1</strain>
    </source>
</reference>
<name>A0A176WBM1_MARPO</name>
<reference evidence="9" key="2">
    <citation type="journal article" date="2019" name="Curr. Biol.">
        <title>Chromatin organization in early land plants reveals an ancestral association between H3K27me3, transposons, and constitutive heterochromatin.</title>
        <authorList>
            <person name="Montgomery S.A."/>
            <person name="Tanizawa Y."/>
            <person name="Galik B."/>
            <person name="Wang N."/>
            <person name="Ito T."/>
            <person name="Mochizuki T."/>
            <person name="Akimcheva S."/>
            <person name="Bowman J."/>
            <person name="Cognat V."/>
            <person name="Drouard L."/>
            <person name="Ekker H."/>
            <person name="Houng S."/>
            <person name="Kohchi T."/>
            <person name="Lin S."/>
            <person name="Liu L.D."/>
            <person name="Nakamura Y."/>
            <person name="Valeeva L.R."/>
            <person name="Shakirov E.V."/>
            <person name="Shippen D.E."/>
            <person name="Wei W."/>
            <person name="Yagura M."/>
            <person name="Yamaoka S."/>
            <person name="Yamato K.T."/>
            <person name="Liu C."/>
            <person name="Berger F."/>
        </authorList>
    </citation>
    <scope>NUCLEOTIDE SEQUENCE [LARGE SCALE GENOMIC DNA]</scope>
    <source>
        <strain evidence="9">Tak-1</strain>
    </source>
</reference>
<feature type="region of interest" description="Disordered" evidence="7">
    <location>
        <begin position="25"/>
        <end position="212"/>
    </location>
</feature>
<dbReference type="Pfam" id="PF00170">
    <property type="entry name" value="bZIP_1"/>
    <property type="match status" value="1"/>
</dbReference>
<feature type="region of interest" description="Disordered" evidence="7">
    <location>
        <begin position="574"/>
        <end position="599"/>
    </location>
</feature>
<dbReference type="PANTHER" id="PTHR13690">
    <property type="entry name" value="TRANSCRIPTION FACTOR POSF21-RELATED"/>
    <property type="match status" value="1"/>
</dbReference>
<proteinExistence type="predicted"/>
<feature type="compositionally biased region" description="Polar residues" evidence="7">
    <location>
        <begin position="76"/>
        <end position="106"/>
    </location>
</feature>
<evidence type="ECO:0000313" key="12">
    <source>
        <dbReference type="Proteomes" id="UP001162541"/>
    </source>
</evidence>
<feature type="compositionally biased region" description="Low complexity" evidence="7">
    <location>
        <begin position="48"/>
        <end position="75"/>
    </location>
</feature>
<feature type="compositionally biased region" description="Low complexity" evidence="7">
    <location>
        <begin position="137"/>
        <end position="162"/>
    </location>
</feature>
<evidence type="ECO:0000259" key="8">
    <source>
        <dbReference type="PROSITE" id="PS50217"/>
    </source>
</evidence>
<feature type="domain" description="BZIP" evidence="8">
    <location>
        <begin position="633"/>
        <end position="696"/>
    </location>
</feature>
<evidence type="ECO:0000256" key="6">
    <source>
        <dbReference type="SAM" id="Coils"/>
    </source>
</evidence>
<feature type="compositionally biased region" description="Polar residues" evidence="7">
    <location>
        <begin position="113"/>
        <end position="122"/>
    </location>
</feature>
<reference evidence="10 11" key="1">
    <citation type="submission" date="2016-03" db="EMBL/GenBank/DDBJ databases">
        <title>Mechanisms controlling the formation of the plant cell surface in tip-growing cells are functionally conserved among land plants.</title>
        <authorList>
            <person name="Honkanen S."/>
            <person name="Jones V.A."/>
            <person name="Morieri G."/>
            <person name="Champion C."/>
            <person name="Hetherington A.J."/>
            <person name="Kelly S."/>
            <person name="Saint-Marcoux D."/>
            <person name="Proust H."/>
            <person name="Prescott H."/>
            <person name="Dolan L."/>
        </authorList>
    </citation>
    <scope>NUCLEOTIDE SEQUENCE [LARGE SCALE GENOMIC DNA]</scope>
    <source>
        <strain evidence="11">cv. Tak-1 and cv. Tak-2</strain>
        <tissue evidence="10">Whole gametophyte</tissue>
    </source>
</reference>
<keyword evidence="2" id="KW-0805">Transcription regulation</keyword>
<dbReference type="AlphaFoldDB" id="A0A176WBM1"/>
<feature type="compositionally biased region" description="Polar residues" evidence="7">
    <location>
        <begin position="25"/>
        <end position="47"/>
    </location>
</feature>
<dbReference type="EMBL" id="AP019872">
    <property type="protein sequence ID" value="BBN15716.1"/>
    <property type="molecule type" value="Genomic_DNA"/>
</dbReference>
<evidence type="ECO:0000256" key="5">
    <source>
        <dbReference type="ARBA" id="ARBA00023242"/>
    </source>
</evidence>
<keyword evidence="4" id="KW-0804">Transcription</keyword>
<sequence length="817" mass="90108">MFPMGEMEGTGDSYSEIMQRLQSSLAASSFPKSNANSLPLPQVPSHTLSNSQATLSQSQSLFQSQSHSLSQTPSSFAKTSPFLHTQSKSQAHPSRSLSQPLSQTHTAPHAPTHSRSMSQPSIRSHMPPLQSQTPPVHAHSQHSPHSLSQPASQSPHSSLPLPQVTPRFPSTSQASPPTLHTRSLSQPTILNQTSSGGPLSPPSMGHLPPPNSMSHSLFASFNSLTPNYPVKKEASQSLSDSSARTTVSLDVTMEESSPCPPAGSGPSSSKPLSPPLNPFHTMSQRYSNDLSQMPDSPPKRRGHRRAQSEIAFRQGSSFEKELRDESRDFDRDSVKESDMERELNQGRVDLDEDMDRATSWGRERHRDREGEGEGAEDLFSMYIDMEKINSFSNSGAGDGGDSDREKPMSRVDAGKDRLKTLAENEKPTSGSVDENQRDRSRGPVEGDKERSRESWMKTVSDNDREGRNTPATEEEKGDKNRVDELRTSEKQKEKDDQEMSKGSERENWSRKDEEDDKETSSMCVENEGGKDRSDNEREKGKLDRSSPSGATHHSRSVSMDGFLSNLQGYKAGDAGHLSSFSEDRRSRQTRHHHSMSMDGSMSLKMEFGQGEFEGIELKKAMASDKLADLALVDPKRAKRILANRQSAARSKERKMRYISELERKVQTLQTEATTLSAQLTMLQRDSTGLTTENSELKLRLSAMEQQAQLRDALNDALREEVQRLKLATGQLSNGQGMSLGQQMGVNPQLYQLHQQLQQQQQPQGNHQHQPVQQNSHADFLQRSAFGALQGLAGSLGGAFLKSEGNGIAVNQGSSASF</sequence>
<organism evidence="10 11">
    <name type="scientific">Marchantia polymorpha subsp. ruderalis</name>
    <dbReference type="NCBI Taxonomy" id="1480154"/>
    <lineage>
        <taxon>Eukaryota</taxon>
        <taxon>Viridiplantae</taxon>
        <taxon>Streptophyta</taxon>
        <taxon>Embryophyta</taxon>
        <taxon>Marchantiophyta</taxon>
        <taxon>Marchantiopsida</taxon>
        <taxon>Marchantiidae</taxon>
        <taxon>Marchantiales</taxon>
        <taxon>Marchantiaceae</taxon>
        <taxon>Marchantia</taxon>
    </lineage>
</organism>
<keyword evidence="3" id="KW-0238">DNA-binding</keyword>
<dbReference type="SMR" id="A0A176WBM1"/>
<evidence type="ECO:0000256" key="4">
    <source>
        <dbReference type="ARBA" id="ARBA00023163"/>
    </source>
</evidence>
<evidence type="ECO:0000313" key="11">
    <source>
        <dbReference type="Proteomes" id="UP000077202"/>
    </source>
</evidence>
<dbReference type="InterPro" id="IPR046347">
    <property type="entry name" value="bZIP_sf"/>
</dbReference>
<dbReference type="InterPro" id="IPR004827">
    <property type="entry name" value="bZIP"/>
</dbReference>
<dbReference type="EMBL" id="LVLJ01001322">
    <property type="protein sequence ID" value="OAE30479.1"/>
    <property type="molecule type" value="Genomic_DNA"/>
</dbReference>
<feature type="compositionally biased region" description="Basic and acidic residues" evidence="7">
    <location>
        <begin position="401"/>
        <end position="426"/>
    </location>
</feature>
<feature type="compositionally biased region" description="Basic and acidic residues" evidence="7">
    <location>
        <begin position="434"/>
        <end position="512"/>
    </location>
</feature>
<feature type="coiled-coil region" evidence="6">
    <location>
        <begin position="651"/>
        <end position="685"/>
    </location>
</feature>
<dbReference type="SMART" id="SM00338">
    <property type="entry name" value="BRLZ"/>
    <property type="match status" value="1"/>
</dbReference>
<evidence type="ECO:0000256" key="2">
    <source>
        <dbReference type="ARBA" id="ARBA00023015"/>
    </source>
</evidence>
<feature type="region of interest" description="Disordered" evidence="7">
    <location>
        <begin position="754"/>
        <end position="774"/>
    </location>
</feature>